<name>A0A8J7PKE3_9BACT</name>
<protein>
    <submittedName>
        <fullName evidence="3">DUF4239 domain-containing protein</fullName>
    </submittedName>
</protein>
<gene>
    <name evidence="3" type="ORF">J0M35_17100</name>
</gene>
<accession>A0A8J7PKE3</accession>
<keyword evidence="2" id="KW-1133">Transmembrane helix</keyword>
<feature type="region of interest" description="Disordered" evidence="1">
    <location>
        <begin position="254"/>
        <end position="274"/>
    </location>
</feature>
<dbReference type="AlphaFoldDB" id="A0A8J7PKE3"/>
<sequence>MSSLLEFLAIVGGTTALSILGLVLVRSRVKREKLEPGHEVGGILIAIVGTLYAILVGLVVVSAQSKVDEASSEAAAEANKLSNIYHLSGPFEPAARHKIRGELHSYAEAVVQQDWSKVEQGLEKEATVAPYRRLWSAVVEYHPRNDHEQVFYESMVDEVKDLAESRKHRMVAARNQLSPVLWGVLITGGVLIIIFTYFFFVESLLSQVIMTAFVAIFLSMNIYLIFVCQNPYRPELGAKSAGFGASFSPAWFEDKSTEEQKQELKEQPKEEKTK</sequence>
<evidence type="ECO:0000313" key="4">
    <source>
        <dbReference type="Proteomes" id="UP000664277"/>
    </source>
</evidence>
<keyword evidence="2" id="KW-0472">Membrane</keyword>
<evidence type="ECO:0000313" key="3">
    <source>
        <dbReference type="EMBL" id="MBN8662088.1"/>
    </source>
</evidence>
<feature type="transmembrane region" description="Helical" evidence="2">
    <location>
        <begin position="204"/>
        <end position="226"/>
    </location>
</feature>
<proteinExistence type="predicted"/>
<dbReference type="Proteomes" id="UP000664277">
    <property type="component" value="Unassembled WGS sequence"/>
</dbReference>
<comment type="caution">
    <text evidence="3">The sequence shown here is derived from an EMBL/GenBank/DDBJ whole genome shotgun (WGS) entry which is preliminary data.</text>
</comment>
<evidence type="ECO:0000256" key="1">
    <source>
        <dbReference type="SAM" id="MobiDB-lite"/>
    </source>
</evidence>
<dbReference type="InterPro" id="IPR025333">
    <property type="entry name" value="DUF4239"/>
</dbReference>
<evidence type="ECO:0000256" key="2">
    <source>
        <dbReference type="SAM" id="Phobius"/>
    </source>
</evidence>
<reference evidence="3" key="1">
    <citation type="submission" date="2021-02" db="EMBL/GenBank/DDBJ databases">
        <title>Genome-Resolved Metagenomics of a Microbial Community Performing Photosynthetic Biological Nutrient Removal.</title>
        <authorList>
            <person name="Mcdaniel E.A."/>
        </authorList>
    </citation>
    <scope>NUCLEOTIDE SEQUENCE</scope>
    <source>
        <strain evidence="3">UWPOB_OBS1</strain>
    </source>
</reference>
<feature type="transmembrane region" description="Helical" evidence="2">
    <location>
        <begin position="7"/>
        <end position="25"/>
    </location>
</feature>
<dbReference type="Pfam" id="PF14023">
    <property type="entry name" value="Bestrophin-like"/>
    <property type="match status" value="1"/>
</dbReference>
<feature type="transmembrane region" description="Helical" evidence="2">
    <location>
        <begin position="40"/>
        <end position="61"/>
    </location>
</feature>
<organism evidence="3 4">
    <name type="scientific">Candidatus Obscuribacter phosphatis</name>
    <dbReference type="NCBI Taxonomy" id="1906157"/>
    <lineage>
        <taxon>Bacteria</taxon>
        <taxon>Bacillati</taxon>
        <taxon>Candidatus Melainabacteria</taxon>
        <taxon>Candidatus Obscuribacterales</taxon>
        <taxon>Candidatus Obscuribacteraceae</taxon>
        <taxon>Candidatus Obscuribacter</taxon>
    </lineage>
</organism>
<dbReference type="EMBL" id="JAFLCK010000030">
    <property type="protein sequence ID" value="MBN8662088.1"/>
    <property type="molecule type" value="Genomic_DNA"/>
</dbReference>
<keyword evidence="2" id="KW-0812">Transmembrane</keyword>
<feature type="transmembrane region" description="Helical" evidence="2">
    <location>
        <begin position="177"/>
        <end position="198"/>
    </location>
</feature>